<gene>
    <name evidence="6" type="ORF">M0811_00354</name>
</gene>
<comment type="caution">
    <text evidence="6">The sequence shown here is derived from an EMBL/GenBank/DDBJ whole genome shotgun (WGS) entry which is preliminary data.</text>
</comment>
<keyword evidence="4" id="KW-0804">Transcription</keyword>
<evidence type="ECO:0000256" key="2">
    <source>
        <dbReference type="ARBA" id="ARBA00009430"/>
    </source>
</evidence>
<comment type="subcellular location">
    <subcellularLocation>
        <location evidence="1">Nucleus</location>
        <location evidence="1">Nucleolus</location>
    </subcellularLocation>
</comment>
<dbReference type="AlphaFoldDB" id="A0A9Q0REE5"/>
<dbReference type="Pfam" id="PF06870">
    <property type="entry name" value="RNA_pol_I_A49"/>
    <property type="match status" value="1"/>
</dbReference>
<evidence type="ECO:0000313" key="6">
    <source>
        <dbReference type="EMBL" id="KAJ5077034.1"/>
    </source>
</evidence>
<keyword evidence="7" id="KW-1185">Reference proteome</keyword>
<evidence type="ECO:0000256" key="5">
    <source>
        <dbReference type="ARBA" id="ARBA00023242"/>
    </source>
</evidence>
<keyword evidence="5" id="KW-0539">Nucleus</keyword>
<evidence type="ECO:0000313" key="7">
    <source>
        <dbReference type="Proteomes" id="UP001149090"/>
    </source>
</evidence>
<name>A0A9Q0REE5_ANAIG</name>
<evidence type="ECO:0000256" key="3">
    <source>
        <dbReference type="ARBA" id="ARBA00022478"/>
    </source>
</evidence>
<dbReference type="EMBL" id="JAPDFW010000059">
    <property type="protein sequence ID" value="KAJ5077034.1"/>
    <property type="molecule type" value="Genomic_DNA"/>
</dbReference>
<dbReference type="GO" id="GO:0005730">
    <property type="term" value="C:nucleolus"/>
    <property type="evidence" value="ECO:0007669"/>
    <property type="project" value="UniProtKB-SubCell"/>
</dbReference>
<protein>
    <submittedName>
        <fullName evidence="6">DNA-directed RNA polymerase i subunit rpa49</fullName>
    </submittedName>
</protein>
<keyword evidence="3 6" id="KW-0240">DNA-directed RNA polymerase</keyword>
<reference evidence="6" key="1">
    <citation type="submission" date="2022-10" db="EMBL/GenBank/DDBJ databases">
        <title>Novel sulphate-reducing endosymbionts in the free-living metamonad Anaeramoeba.</title>
        <authorList>
            <person name="Jerlstrom-Hultqvist J."/>
            <person name="Cepicka I."/>
            <person name="Gallot-Lavallee L."/>
            <person name="Salas-Leiva D."/>
            <person name="Curtis B.A."/>
            <person name="Zahonova K."/>
            <person name="Pipaliya S."/>
            <person name="Dacks J."/>
            <person name="Roger A.J."/>
        </authorList>
    </citation>
    <scope>NUCLEOTIDE SEQUENCE</scope>
    <source>
        <strain evidence="6">BMAN</strain>
    </source>
</reference>
<dbReference type="Proteomes" id="UP001149090">
    <property type="component" value="Unassembled WGS sequence"/>
</dbReference>
<evidence type="ECO:0000256" key="1">
    <source>
        <dbReference type="ARBA" id="ARBA00004604"/>
    </source>
</evidence>
<dbReference type="InterPro" id="IPR009668">
    <property type="entry name" value="RNA_pol-assoc_fac_A49-like"/>
</dbReference>
<dbReference type="OrthoDB" id="532500at2759"/>
<organism evidence="6 7">
    <name type="scientific">Anaeramoeba ignava</name>
    <name type="common">Anaerobic marine amoeba</name>
    <dbReference type="NCBI Taxonomy" id="1746090"/>
    <lineage>
        <taxon>Eukaryota</taxon>
        <taxon>Metamonada</taxon>
        <taxon>Anaeramoebidae</taxon>
        <taxon>Anaeramoeba</taxon>
    </lineage>
</organism>
<dbReference type="GO" id="GO:0006351">
    <property type="term" value="P:DNA-templated transcription"/>
    <property type="evidence" value="ECO:0007669"/>
    <property type="project" value="InterPro"/>
</dbReference>
<evidence type="ECO:0000256" key="4">
    <source>
        <dbReference type="ARBA" id="ARBA00023163"/>
    </source>
</evidence>
<accession>A0A9Q0REE5</accession>
<dbReference type="PANTHER" id="PTHR14440">
    <property type="entry name" value="DNA-DIRECTED RNA POLYMERASE I SUBUNIT RPA49"/>
    <property type="match status" value="1"/>
</dbReference>
<dbReference type="GO" id="GO:0003677">
    <property type="term" value="F:DNA binding"/>
    <property type="evidence" value="ECO:0007669"/>
    <property type="project" value="InterPro"/>
</dbReference>
<proteinExistence type="inferred from homology"/>
<dbReference type="GO" id="GO:0000428">
    <property type="term" value="C:DNA-directed RNA polymerase complex"/>
    <property type="evidence" value="ECO:0007669"/>
    <property type="project" value="UniProtKB-KW"/>
</dbReference>
<sequence length="442" mass="51553">MQQKFKIQLENQKNQNSQLTDNGILLHFPSGPPPHEALFPENSEGTKINILANKLPRKKGQLIVHVNSPSIEYTGTNYGLEKTQQTHKYFIGIETEGSETLRLASIPHFFSMKQNIKRMKRSTNEVVRESTNKILPMFLQRKLMIQNFGSKQKRKALDEKEKNKVEIEDVNVVHSVQKIVAQNSEIVAQMTKKEKKKNFRKDIPPYNPDATKPSAVYRFKDMLPPNISDEFDAESVIKLIENEKEHKSIIGEGKYNPYFHSRINNMRLGFKNLSSAHRHLNKKLKCLLFIDYLYKFHKLNPVDLNRRSELIRQLDTKNDKIIQHLLSTFSEEQKKGDKVRYIRTVSLKHKLLFYVCVAALIVEDFELDPQPICELFHILIERGLSYFRNLGCRISYMNGQEQQILDPGVEQPRISLLKQPRVQLVVPLVFPKRLKRKIDLDQ</sequence>
<dbReference type="OMA" id="DVYPFDE"/>
<comment type="similarity">
    <text evidence="2">Belongs to the eukaryotic RPA49/POLR1E RNA polymerase subunit family.</text>
</comment>